<dbReference type="InterPro" id="IPR051465">
    <property type="entry name" value="Cell_Envelope_Struct_Comp"/>
</dbReference>
<sequence length="205" mass="22129">TGSSAVSLTVSFSLDMSTLPKSPFTDVVAGSWYFDAALYASSHNLMLGTSPTEFSPNITMTRGMLVTVLYRMNGSPSVSGKTPFTDVRTDEWYSAAVLWAYQNGIVTGMSDTTFAPINNVTREQMATILFRYTKTAAPDKAKASADLSGFADAGSVNDWAVDAMRWAVGQKLIAGITLEQSVYLQPRGNATRAQAATVLTRYYAQ</sequence>
<feature type="domain" description="SLH" evidence="1">
    <location>
        <begin position="20"/>
        <end position="79"/>
    </location>
</feature>
<reference evidence="2" key="1">
    <citation type="journal article" date="2013" name="Environ. Microbiol.">
        <title>Microbiota from the distal guts of lean and obese adolescents exhibit partial functional redundancy besides clear differences in community structure.</title>
        <authorList>
            <person name="Ferrer M."/>
            <person name="Ruiz A."/>
            <person name="Lanza F."/>
            <person name="Haange S.B."/>
            <person name="Oberbach A."/>
            <person name="Till H."/>
            <person name="Bargiela R."/>
            <person name="Campoy C."/>
            <person name="Segura M.T."/>
            <person name="Richter M."/>
            <person name="von Bergen M."/>
            <person name="Seifert J."/>
            <person name="Suarez A."/>
        </authorList>
    </citation>
    <scope>NUCLEOTIDE SEQUENCE</scope>
</reference>
<dbReference type="Pfam" id="PF00395">
    <property type="entry name" value="SLH"/>
    <property type="match status" value="3"/>
</dbReference>
<comment type="caution">
    <text evidence="2">The sequence shown here is derived from an EMBL/GenBank/DDBJ whole genome shotgun (WGS) entry which is preliminary data.</text>
</comment>
<protein>
    <submittedName>
        <fullName evidence="2">Cell wall/surface repeat protein</fullName>
    </submittedName>
</protein>
<feature type="domain" description="SLH" evidence="1">
    <location>
        <begin position="147"/>
        <end position="205"/>
    </location>
</feature>
<dbReference type="PANTHER" id="PTHR43308">
    <property type="entry name" value="OUTER MEMBRANE PROTEIN ALPHA-RELATED"/>
    <property type="match status" value="1"/>
</dbReference>
<accession>K1SFQ2</accession>
<feature type="domain" description="SLH" evidence="1">
    <location>
        <begin position="80"/>
        <end position="143"/>
    </location>
</feature>
<organism evidence="2">
    <name type="scientific">human gut metagenome</name>
    <dbReference type="NCBI Taxonomy" id="408170"/>
    <lineage>
        <taxon>unclassified sequences</taxon>
        <taxon>metagenomes</taxon>
        <taxon>organismal metagenomes</taxon>
    </lineage>
</organism>
<dbReference type="PROSITE" id="PS51272">
    <property type="entry name" value="SLH"/>
    <property type="match status" value="3"/>
</dbReference>
<dbReference type="AlphaFoldDB" id="K1SFQ2"/>
<evidence type="ECO:0000313" key="2">
    <source>
        <dbReference type="EMBL" id="EKC56408.1"/>
    </source>
</evidence>
<dbReference type="EMBL" id="AJWZ01007614">
    <property type="protein sequence ID" value="EKC56408.1"/>
    <property type="molecule type" value="Genomic_DNA"/>
</dbReference>
<proteinExistence type="predicted"/>
<name>K1SFQ2_9ZZZZ</name>
<dbReference type="InterPro" id="IPR001119">
    <property type="entry name" value="SLH_dom"/>
</dbReference>
<evidence type="ECO:0000259" key="1">
    <source>
        <dbReference type="PROSITE" id="PS51272"/>
    </source>
</evidence>
<feature type="non-terminal residue" evidence="2">
    <location>
        <position position="1"/>
    </location>
</feature>
<gene>
    <name evidence="2" type="ORF">OBE_11079</name>
</gene>
<dbReference type="PANTHER" id="PTHR43308:SF5">
    <property type="entry name" value="S-LAYER PROTEIN _ PEPTIDOGLYCAN ENDO-BETA-N-ACETYLGLUCOSAMINIDASE"/>
    <property type="match status" value="1"/>
</dbReference>